<organism evidence="2 3">
    <name type="scientific">Corchorus olitorius</name>
    <dbReference type="NCBI Taxonomy" id="93759"/>
    <lineage>
        <taxon>Eukaryota</taxon>
        <taxon>Viridiplantae</taxon>
        <taxon>Streptophyta</taxon>
        <taxon>Embryophyta</taxon>
        <taxon>Tracheophyta</taxon>
        <taxon>Spermatophyta</taxon>
        <taxon>Magnoliopsida</taxon>
        <taxon>eudicotyledons</taxon>
        <taxon>Gunneridae</taxon>
        <taxon>Pentapetalae</taxon>
        <taxon>rosids</taxon>
        <taxon>malvids</taxon>
        <taxon>Malvales</taxon>
        <taxon>Malvaceae</taxon>
        <taxon>Grewioideae</taxon>
        <taxon>Apeibeae</taxon>
        <taxon>Corchorus</taxon>
    </lineage>
</organism>
<dbReference type="EMBL" id="AWUE01014974">
    <property type="protein sequence ID" value="OMP00174.1"/>
    <property type="molecule type" value="Genomic_DNA"/>
</dbReference>
<dbReference type="Proteomes" id="UP000187203">
    <property type="component" value="Unassembled WGS sequence"/>
</dbReference>
<name>A0A1R3JZB8_9ROSI</name>
<keyword evidence="3" id="KW-1185">Reference proteome</keyword>
<dbReference type="AlphaFoldDB" id="A0A1R3JZB8"/>
<evidence type="ECO:0000256" key="1">
    <source>
        <dbReference type="SAM" id="MobiDB-lite"/>
    </source>
</evidence>
<proteinExistence type="predicted"/>
<reference evidence="3" key="1">
    <citation type="submission" date="2013-09" db="EMBL/GenBank/DDBJ databases">
        <title>Corchorus olitorius genome sequencing.</title>
        <authorList>
            <person name="Alam M."/>
            <person name="Haque M.S."/>
            <person name="Islam M.S."/>
            <person name="Emdad E.M."/>
            <person name="Islam M.M."/>
            <person name="Ahmed B."/>
            <person name="Halim A."/>
            <person name="Hossen Q.M.M."/>
            <person name="Hossain M.Z."/>
            <person name="Ahmed R."/>
            <person name="Khan M.M."/>
            <person name="Islam R."/>
            <person name="Rashid M.M."/>
            <person name="Khan S.A."/>
            <person name="Rahman M.S."/>
            <person name="Alam M."/>
            <person name="Yahiya A.S."/>
            <person name="Khan M.S."/>
            <person name="Azam M.S."/>
            <person name="Haque T."/>
            <person name="Lashkar M.Z.H."/>
            <person name="Akhand A.I."/>
            <person name="Morshed G."/>
            <person name="Roy S."/>
            <person name="Uddin K.S."/>
            <person name="Rabeya T."/>
            <person name="Hossain A.S."/>
            <person name="Chowdhury A."/>
            <person name="Snigdha A.R."/>
            <person name="Mortoza M.S."/>
            <person name="Matin S.A."/>
            <person name="Hoque S.M.E."/>
            <person name="Islam M.K."/>
            <person name="Roy D.K."/>
            <person name="Haider R."/>
            <person name="Moosa M.M."/>
            <person name="Elias S.M."/>
            <person name="Hasan A.M."/>
            <person name="Jahan S."/>
            <person name="Shafiuddin M."/>
            <person name="Mahmood N."/>
            <person name="Shommy N.S."/>
        </authorList>
    </citation>
    <scope>NUCLEOTIDE SEQUENCE [LARGE SCALE GENOMIC DNA]</scope>
    <source>
        <strain evidence="3">cv. O-4</strain>
    </source>
</reference>
<feature type="region of interest" description="Disordered" evidence="1">
    <location>
        <begin position="1"/>
        <end position="26"/>
    </location>
</feature>
<gene>
    <name evidence="2" type="ORF">COLO4_12838</name>
</gene>
<sequence>MRQTILPEPKLQALRSPTSTVGSGVFSDIKRKKEDLKMLANGKSEELKRK</sequence>
<protein>
    <submittedName>
        <fullName evidence="2">Uncharacterized protein</fullName>
    </submittedName>
</protein>
<comment type="caution">
    <text evidence="2">The sequence shown here is derived from an EMBL/GenBank/DDBJ whole genome shotgun (WGS) entry which is preliminary data.</text>
</comment>
<evidence type="ECO:0000313" key="3">
    <source>
        <dbReference type="Proteomes" id="UP000187203"/>
    </source>
</evidence>
<evidence type="ECO:0000313" key="2">
    <source>
        <dbReference type="EMBL" id="OMP00174.1"/>
    </source>
</evidence>
<accession>A0A1R3JZB8</accession>